<keyword evidence="3" id="KW-1185">Reference proteome</keyword>
<dbReference type="PATRIC" id="fig|452.5.peg.78"/>
<sequence length="254" mass="28407">MKLLFLGSASGLSESVGNFQSNMVLMADSGKKLLIDCGTDIRFSLSAAKLCPDDIDAIYISHLHADHAGGLEWLGFNRKFKSQKSKPSLIIHHTLADPLWQHCLSGGMDTLKNEKATLASFFDVHALADGQEFAWEGAVLELVQTIHAFSDGHLIPSYGLLIRIKERQYFITADTQFNEHLLMPYYVESQLIFHDCETSDVPSGVHAHYEQLKSLSPAIKAKMWLYHYSDDKLPDAGKHGFCGFVKPRQLIDLE</sequence>
<comment type="caution">
    <text evidence="2">The sequence shown here is derived from an EMBL/GenBank/DDBJ whole genome shotgun (WGS) entry which is preliminary data.</text>
</comment>
<dbReference type="RefSeq" id="WP_058482011.1">
    <property type="nucleotide sequence ID" value="NZ_CAAAII010000002.1"/>
</dbReference>
<dbReference type="InterPro" id="IPR001279">
    <property type="entry name" value="Metallo-B-lactamas"/>
</dbReference>
<dbReference type="GO" id="GO:0016787">
    <property type="term" value="F:hydrolase activity"/>
    <property type="evidence" value="ECO:0007669"/>
    <property type="project" value="UniProtKB-KW"/>
</dbReference>
<reference evidence="2 3" key="1">
    <citation type="submission" date="2015-11" db="EMBL/GenBank/DDBJ databases">
        <title>Genomic analysis of 38 Legionella species identifies large and diverse effector repertoires.</title>
        <authorList>
            <person name="Burstein D."/>
            <person name="Amaro F."/>
            <person name="Zusman T."/>
            <person name="Lifshitz Z."/>
            <person name="Cohen O."/>
            <person name="Gilbert J.A."/>
            <person name="Pupko T."/>
            <person name="Shuman H.A."/>
            <person name="Segal G."/>
        </authorList>
    </citation>
    <scope>NUCLEOTIDE SEQUENCE [LARGE SCALE GENOMIC DNA]</scope>
    <source>
        <strain evidence="2 3">Mt.St.Helens-9</strain>
    </source>
</reference>
<evidence type="ECO:0000313" key="2">
    <source>
        <dbReference type="EMBL" id="KTD66307.1"/>
    </source>
</evidence>
<dbReference type="InterPro" id="IPR036866">
    <property type="entry name" value="RibonucZ/Hydroxyglut_hydro"/>
</dbReference>
<dbReference type="EMBL" id="LNYX01000001">
    <property type="protein sequence ID" value="KTD66307.1"/>
    <property type="molecule type" value="Genomic_DNA"/>
</dbReference>
<name>A0A0W0ZBQ8_LEGSP</name>
<dbReference type="Pfam" id="PF23023">
    <property type="entry name" value="Anti-Pycsar_Apyc1"/>
    <property type="match status" value="1"/>
</dbReference>
<feature type="domain" description="Metallo-beta-lactamase" evidence="1">
    <location>
        <begin position="20"/>
        <end position="227"/>
    </location>
</feature>
<evidence type="ECO:0000313" key="3">
    <source>
        <dbReference type="Proteomes" id="UP000054877"/>
    </source>
</evidence>
<evidence type="ECO:0000259" key="1">
    <source>
        <dbReference type="SMART" id="SM00849"/>
    </source>
</evidence>
<dbReference type="GO" id="GO:0046872">
    <property type="term" value="F:metal ion binding"/>
    <property type="evidence" value="ECO:0007669"/>
    <property type="project" value="UniProtKB-KW"/>
</dbReference>
<dbReference type="STRING" id="452.Lspi_0070"/>
<dbReference type="Proteomes" id="UP000054877">
    <property type="component" value="Unassembled WGS sequence"/>
</dbReference>
<dbReference type="SMART" id="SM00849">
    <property type="entry name" value="Lactamase_B"/>
    <property type="match status" value="1"/>
</dbReference>
<protein>
    <submittedName>
        <fullName evidence="2">Metal-dependent hydrolase of the beta-lactamase superfamily transporter III</fullName>
    </submittedName>
</protein>
<gene>
    <name evidence="2" type="ORF">Lspi_0070</name>
</gene>
<dbReference type="OrthoDB" id="9803916at2"/>
<dbReference type="AlphaFoldDB" id="A0A0W0ZBQ8"/>
<proteinExistence type="predicted"/>
<accession>A0A0W0ZBQ8</accession>
<dbReference type="SUPFAM" id="SSF56281">
    <property type="entry name" value="Metallo-hydrolase/oxidoreductase"/>
    <property type="match status" value="1"/>
</dbReference>
<keyword evidence="2" id="KW-0378">Hydrolase</keyword>
<dbReference type="Gene3D" id="3.60.15.10">
    <property type="entry name" value="Ribonuclease Z/Hydroxyacylglutathione hydrolase-like"/>
    <property type="match status" value="1"/>
</dbReference>
<organism evidence="2 3">
    <name type="scientific">Legionella spiritensis</name>
    <dbReference type="NCBI Taxonomy" id="452"/>
    <lineage>
        <taxon>Bacteria</taxon>
        <taxon>Pseudomonadati</taxon>
        <taxon>Pseudomonadota</taxon>
        <taxon>Gammaproteobacteria</taxon>
        <taxon>Legionellales</taxon>
        <taxon>Legionellaceae</taxon>
        <taxon>Legionella</taxon>
    </lineage>
</organism>